<accession>A0A4R8VB97</accession>
<feature type="signal peptide" evidence="2">
    <location>
        <begin position="1"/>
        <end position="18"/>
    </location>
</feature>
<dbReference type="PANTHER" id="PTHR48081">
    <property type="entry name" value="AB HYDROLASE SUPERFAMILY PROTEIN C4A8.06C"/>
    <property type="match status" value="1"/>
</dbReference>
<gene>
    <name evidence="4" type="ORF">E3N84_06030</name>
</gene>
<dbReference type="SUPFAM" id="SSF53474">
    <property type="entry name" value="alpha/beta-Hydrolases"/>
    <property type="match status" value="1"/>
</dbReference>
<dbReference type="OrthoDB" id="9803828at2"/>
<evidence type="ECO:0000256" key="2">
    <source>
        <dbReference type="SAM" id="SignalP"/>
    </source>
</evidence>
<dbReference type="Gene3D" id="3.40.50.1820">
    <property type="entry name" value="alpha/beta hydrolase"/>
    <property type="match status" value="1"/>
</dbReference>
<evidence type="ECO:0000313" key="5">
    <source>
        <dbReference type="Proteomes" id="UP000298488"/>
    </source>
</evidence>
<dbReference type="InterPro" id="IPR029058">
    <property type="entry name" value="AB_hydrolase_fold"/>
</dbReference>
<comment type="caution">
    <text evidence="4">The sequence shown here is derived from an EMBL/GenBank/DDBJ whole genome shotgun (WGS) entry which is preliminary data.</text>
</comment>
<keyword evidence="1 4" id="KW-0378">Hydrolase</keyword>
<sequence length="306" mass="31089">MRRMIVTAAVAVTALVLAGCAPVTTTSASGDAVVSGAWLPAATEIHRDVAYGSDPLQVLDVYAPGGVSGAPVILMVHGGSWVRGDKAAAGVVDNKVAHYLPMGFVFVSMNYRLSPAVTPVDEAGDVAAALAFVQKHAAEWGGSGEDVVLMGHSAGGNLVSLVAADPSFAANAGAGAWRGTVSLDGAGFDIVSIMEKPHFALYDPVFGNDEQLWKDSSPTLRLSGVPAPMLLVCGSARADACPQAQGFENAVRKQAAAGSDVGIQVFPVAMSHGKISSELGKPIPLTHTVDDFLASLGLKVGASASG</sequence>
<dbReference type="GO" id="GO:0016787">
    <property type="term" value="F:hydrolase activity"/>
    <property type="evidence" value="ECO:0007669"/>
    <property type="project" value="UniProtKB-KW"/>
</dbReference>
<feature type="chain" id="PRO_5039648848" evidence="2">
    <location>
        <begin position="19"/>
        <end position="306"/>
    </location>
</feature>
<dbReference type="Pfam" id="PF20434">
    <property type="entry name" value="BD-FAE"/>
    <property type="match status" value="1"/>
</dbReference>
<dbReference type="PANTHER" id="PTHR48081:SF33">
    <property type="entry name" value="KYNURENINE FORMAMIDASE"/>
    <property type="match status" value="1"/>
</dbReference>
<evidence type="ECO:0000313" key="4">
    <source>
        <dbReference type="EMBL" id="TFB79636.1"/>
    </source>
</evidence>
<dbReference type="InterPro" id="IPR049492">
    <property type="entry name" value="BD-FAE-like_dom"/>
</dbReference>
<dbReference type="RefSeq" id="WP_104095509.1">
    <property type="nucleotide sequence ID" value="NZ_JACHBP010000001.1"/>
</dbReference>
<dbReference type="PROSITE" id="PS51257">
    <property type="entry name" value="PROKAR_LIPOPROTEIN"/>
    <property type="match status" value="1"/>
</dbReference>
<reference evidence="4 5" key="1">
    <citation type="submission" date="2019-03" db="EMBL/GenBank/DDBJ databases">
        <title>Genomics of glacier-inhabiting Cryobacterium strains.</title>
        <authorList>
            <person name="Liu Q."/>
            <person name="Xin Y.-H."/>
        </authorList>
    </citation>
    <scope>NUCLEOTIDE SEQUENCE [LARGE SCALE GENOMIC DNA]</scope>
    <source>
        <strain evidence="4 5">CGMCC 1.10440</strain>
    </source>
</reference>
<dbReference type="InterPro" id="IPR050300">
    <property type="entry name" value="GDXG_lipolytic_enzyme"/>
</dbReference>
<proteinExistence type="predicted"/>
<evidence type="ECO:0000256" key="1">
    <source>
        <dbReference type="ARBA" id="ARBA00022801"/>
    </source>
</evidence>
<organism evidence="4 5">
    <name type="scientific">Terrimesophilobacter mesophilus</name>
    <dbReference type="NCBI Taxonomy" id="433647"/>
    <lineage>
        <taxon>Bacteria</taxon>
        <taxon>Bacillati</taxon>
        <taxon>Actinomycetota</taxon>
        <taxon>Actinomycetes</taxon>
        <taxon>Micrococcales</taxon>
        <taxon>Microbacteriaceae</taxon>
        <taxon>Terrimesophilobacter</taxon>
    </lineage>
</organism>
<feature type="domain" description="BD-FAE-like" evidence="3">
    <location>
        <begin position="59"/>
        <end position="164"/>
    </location>
</feature>
<dbReference type="AlphaFoldDB" id="A0A4R8VB97"/>
<dbReference type="Proteomes" id="UP000298488">
    <property type="component" value="Unassembled WGS sequence"/>
</dbReference>
<evidence type="ECO:0000259" key="3">
    <source>
        <dbReference type="Pfam" id="PF20434"/>
    </source>
</evidence>
<protein>
    <submittedName>
        <fullName evidence="4">Alpha/beta hydrolase</fullName>
    </submittedName>
</protein>
<keyword evidence="2" id="KW-0732">Signal</keyword>
<dbReference type="EMBL" id="SOFI01000003">
    <property type="protein sequence ID" value="TFB79636.1"/>
    <property type="molecule type" value="Genomic_DNA"/>
</dbReference>
<name>A0A4R8VB97_9MICO</name>
<keyword evidence="5" id="KW-1185">Reference proteome</keyword>